<organism evidence="2 3">
    <name type="scientific">Pisolithus microcarpus 441</name>
    <dbReference type="NCBI Taxonomy" id="765257"/>
    <lineage>
        <taxon>Eukaryota</taxon>
        <taxon>Fungi</taxon>
        <taxon>Dikarya</taxon>
        <taxon>Basidiomycota</taxon>
        <taxon>Agaricomycotina</taxon>
        <taxon>Agaricomycetes</taxon>
        <taxon>Agaricomycetidae</taxon>
        <taxon>Boletales</taxon>
        <taxon>Sclerodermatineae</taxon>
        <taxon>Pisolithaceae</taxon>
        <taxon>Pisolithus</taxon>
    </lineage>
</organism>
<dbReference type="AlphaFoldDB" id="A0A0C9Y0L9"/>
<gene>
    <name evidence="2" type="ORF">PISMIDRAFT_20112</name>
</gene>
<evidence type="ECO:0000313" key="2">
    <source>
        <dbReference type="EMBL" id="KIK10771.1"/>
    </source>
</evidence>
<dbReference type="EMBL" id="KN834436">
    <property type="protein sequence ID" value="KIK10771.1"/>
    <property type="molecule type" value="Genomic_DNA"/>
</dbReference>
<accession>A0A0C9Y0L9</accession>
<name>A0A0C9Y0L9_9AGAM</name>
<evidence type="ECO:0000256" key="1">
    <source>
        <dbReference type="SAM" id="MobiDB-lite"/>
    </source>
</evidence>
<dbReference type="Proteomes" id="UP000054018">
    <property type="component" value="Unassembled WGS sequence"/>
</dbReference>
<feature type="region of interest" description="Disordered" evidence="1">
    <location>
        <begin position="175"/>
        <end position="209"/>
    </location>
</feature>
<reference evidence="2 3" key="1">
    <citation type="submission" date="2014-04" db="EMBL/GenBank/DDBJ databases">
        <authorList>
            <consortium name="DOE Joint Genome Institute"/>
            <person name="Kuo A."/>
            <person name="Kohler A."/>
            <person name="Costa M.D."/>
            <person name="Nagy L.G."/>
            <person name="Floudas D."/>
            <person name="Copeland A."/>
            <person name="Barry K.W."/>
            <person name="Cichocki N."/>
            <person name="Veneault-Fourrey C."/>
            <person name="LaButti K."/>
            <person name="Lindquist E.A."/>
            <person name="Lipzen A."/>
            <person name="Lundell T."/>
            <person name="Morin E."/>
            <person name="Murat C."/>
            <person name="Sun H."/>
            <person name="Tunlid A."/>
            <person name="Henrissat B."/>
            <person name="Grigoriev I.V."/>
            <person name="Hibbett D.S."/>
            <person name="Martin F."/>
            <person name="Nordberg H.P."/>
            <person name="Cantor M.N."/>
            <person name="Hua S.X."/>
        </authorList>
    </citation>
    <scope>NUCLEOTIDE SEQUENCE [LARGE SCALE GENOMIC DNA]</scope>
    <source>
        <strain evidence="2 3">441</strain>
    </source>
</reference>
<sequence>MDAEERGDHGHVRTLLVQALMECRCNWASGRLFPWKNLPKSLAKSSIVCYNFPDNILFPGEEQQPRPKSGSKGISDLTLAECRTLIAALTDKSKHGLHFVVKPDAHDALYYSQSPVIYGAPPDPESKHSFAKRMYANLKCDHNGAVRKSSAAATRLKRKMTSKPTCDVEVISIPDSDEIMPKPTPRTKAKCRAPSAHDSDEVEEVPPVVRKSTCLQPRVVILRSSTSKKPTRQVAESENDDNESIDVGNSEYNPNDKTSVDEGSDAEGVRVGDEDSVLDDERQSSSRKRKCSFDDVEHAPKRLANDPKPVKPPSISPVTLLSKGKGKA</sequence>
<keyword evidence="3" id="KW-1185">Reference proteome</keyword>
<evidence type="ECO:0000313" key="3">
    <source>
        <dbReference type="Proteomes" id="UP000054018"/>
    </source>
</evidence>
<protein>
    <submittedName>
        <fullName evidence="2">Unplaced genomic scaffold scaffold_752, whole genome shotgun sequence</fullName>
    </submittedName>
</protein>
<dbReference type="OrthoDB" id="2678497at2759"/>
<proteinExistence type="predicted"/>
<reference evidence="3" key="2">
    <citation type="submission" date="2015-01" db="EMBL/GenBank/DDBJ databases">
        <title>Evolutionary Origins and Diversification of the Mycorrhizal Mutualists.</title>
        <authorList>
            <consortium name="DOE Joint Genome Institute"/>
            <consortium name="Mycorrhizal Genomics Consortium"/>
            <person name="Kohler A."/>
            <person name="Kuo A."/>
            <person name="Nagy L.G."/>
            <person name="Floudas D."/>
            <person name="Copeland A."/>
            <person name="Barry K.W."/>
            <person name="Cichocki N."/>
            <person name="Veneault-Fourrey C."/>
            <person name="LaButti K."/>
            <person name="Lindquist E.A."/>
            <person name="Lipzen A."/>
            <person name="Lundell T."/>
            <person name="Morin E."/>
            <person name="Murat C."/>
            <person name="Riley R."/>
            <person name="Ohm R."/>
            <person name="Sun H."/>
            <person name="Tunlid A."/>
            <person name="Henrissat B."/>
            <person name="Grigoriev I.V."/>
            <person name="Hibbett D.S."/>
            <person name="Martin F."/>
        </authorList>
    </citation>
    <scope>NUCLEOTIDE SEQUENCE [LARGE SCALE GENOMIC DNA]</scope>
    <source>
        <strain evidence="3">441</strain>
    </source>
</reference>
<feature type="compositionally biased region" description="Basic and acidic residues" evidence="1">
    <location>
        <begin position="267"/>
        <end position="284"/>
    </location>
</feature>
<dbReference type="HOGENOM" id="CLU_847638_0_0_1"/>
<feature type="compositionally biased region" description="Basic and acidic residues" evidence="1">
    <location>
        <begin position="291"/>
        <end position="309"/>
    </location>
</feature>
<feature type="region of interest" description="Disordered" evidence="1">
    <location>
        <begin position="225"/>
        <end position="328"/>
    </location>
</feature>